<dbReference type="Gene3D" id="1.10.238.10">
    <property type="entry name" value="EF-hand"/>
    <property type="match status" value="1"/>
</dbReference>
<feature type="transmembrane region" description="Helical" evidence="7">
    <location>
        <begin position="405"/>
        <end position="428"/>
    </location>
</feature>
<evidence type="ECO:0000259" key="8">
    <source>
        <dbReference type="Pfam" id="PF00520"/>
    </source>
</evidence>
<keyword evidence="5" id="KW-0406">Ion transport</keyword>
<dbReference type="InterPro" id="IPR043203">
    <property type="entry name" value="VGCC_Ca_Na"/>
</dbReference>
<proteinExistence type="inferred from homology"/>
<keyword evidence="5" id="KW-0107">Calcium channel</keyword>
<evidence type="ECO:0000256" key="1">
    <source>
        <dbReference type="ARBA" id="ARBA00004141"/>
    </source>
</evidence>
<feature type="transmembrane region" description="Helical" evidence="7">
    <location>
        <begin position="339"/>
        <end position="361"/>
    </location>
</feature>
<gene>
    <name evidence="9" type="ORF">TeGR_g77</name>
</gene>
<keyword evidence="5" id="KW-0851">Voltage-gated channel</keyword>
<dbReference type="InterPro" id="IPR005821">
    <property type="entry name" value="Ion_trans_dom"/>
</dbReference>
<feature type="transmembrane region" description="Helical" evidence="7">
    <location>
        <begin position="537"/>
        <end position="560"/>
    </location>
</feature>
<feature type="domain" description="Ion transport" evidence="8">
    <location>
        <begin position="34"/>
        <end position="365"/>
    </location>
</feature>
<evidence type="ECO:0000256" key="2">
    <source>
        <dbReference type="ARBA" id="ARBA00022692"/>
    </source>
</evidence>
<evidence type="ECO:0000256" key="7">
    <source>
        <dbReference type="SAM" id="Phobius"/>
    </source>
</evidence>
<feature type="transmembrane region" description="Helical" evidence="7">
    <location>
        <begin position="128"/>
        <end position="153"/>
    </location>
</feature>
<dbReference type="Pfam" id="PF00520">
    <property type="entry name" value="Ion_trans"/>
    <property type="match status" value="4"/>
</dbReference>
<evidence type="ECO:0000256" key="3">
    <source>
        <dbReference type="ARBA" id="ARBA00022989"/>
    </source>
</evidence>
<feature type="transmembrane region" description="Helical" evidence="7">
    <location>
        <begin position="85"/>
        <end position="107"/>
    </location>
</feature>
<dbReference type="EMBL" id="BRYB01001858">
    <property type="protein sequence ID" value="GMI35093.1"/>
    <property type="molecule type" value="Genomic_DNA"/>
</dbReference>
<feature type="transmembrane region" description="Helical" evidence="7">
    <location>
        <begin position="838"/>
        <end position="863"/>
    </location>
</feature>
<comment type="similarity">
    <text evidence="5">Belongs to the calcium channel alpha-1 subunit (TC 1.A.1.11) family.</text>
</comment>
<dbReference type="Gene3D" id="1.10.287.70">
    <property type="match status" value="4"/>
</dbReference>
<comment type="subcellular location">
    <subcellularLocation>
        <location evidence="1 5">Membrane</location>
        <topology evidence="1 5">Multi-pass membrane protein</topology>
    </subcellularLocation>
</comment>
<dbReference type="PANTHER" id="PTHR10037">
    <property type="entry name" value="VOLTAGE-GATED CATION CHANNEL CALCIUM AND SODIUM"/>
    <property type="match status" value="1"/>
</dbReference>
<feature type="domain" description="Ion transport" evidence="8">
    <location>
        <begin position="409"/>
        <end position="658"/>
    </location>
</feature>
<protein>
    <recommendedName>
        <fullName evidence="8">Ion transport domain-containing protein</fullName>
    </recommendedName>
</protein>
<feature type="transmembrane region" description="Helical" evidence="7">
    <location>
        <begin position="440"/>
        <end position="459"/>
    </location>
</feature>
<comment type="caution">
    <text evidence="9">The sequence shown here is derived from an EMBL/GenBank/DDBJ whole genome shotgun (WGS) entry which is preliminary data.</text>
</comment>
<keyword evidence="5" id="KW-0407">Ion channel</keyword>
<keyword evidence="3 7" id="KW-1133">Transmembrane helix</keyword>
<feature type="domain" description="Ion transport" evidence="8">
    <location>
        <begin position="720"/>
        <end position="1047"/>
    </location>
</feature>
<feature type="transmembrane region" description="Helical" evidence="7">
    <location>
        <begin position="45"/>
        <end position="65"/>
    </location>
</feature>
<sequence length="1501" mass="167871">MGMVDYTVVEADENLPTGKDGYKIGHNFTEKTDSSSNQFAEMLELPFLLLFTVEMTLKLIALSFSGAPSAYIKDGWNKLDFTVVFFGWLGLLAGDSLPINLGVLRAFRILRPLRSISRLPGLRRVIQSLILAIPALFDLLILVGFALMIFSILGMQLFSGKMHNVCRATEFPVKLPSAEVCSSDTTNNYRTLDCWQVYTNAVLEEPETYRCLDGEGDFAADEKIDSKSGSPWATPQNCHWPLAEDGGMCSHTGGMDAATCGEDAWCGSNFDPYGNARFVDTVTPYGFALMKSGTWSEDYNWGITQFDNIGQSFVTIFQAVSEEGWTDIMYAAMDVDGTVSSYIVFMLLIFCGSFFLMNLFLAAIGIEEDEEEEEEGDDEDGEGRSSAGKDEPEEPAAPEGALAKLVLAPAFGNFIVGCICINTITLSMDSFPEPDFMSDVEIVNIILSYVFIVEMCLKIPALGPKGYFSDAFNVFDFVIVMFSIAEFIVAATSDGEGGASGMSALRTFRLFRVFKLAKNWTELQKLLEAIVKTTFDIANFAVLLILFMYIMALVGMQFFANEMHFDPETGEKIVFNDDLGTYNDHAVMENIPRNNFDDLLWSLTTIFQFLSGENWNSIMYDCFRAVGWGGVIYSLVVFVIGVMIVMNLFLAILLSNFEGNEDMIKVDPTASTRNIPKIAPEEGAEEEGAEGVDESADFTALYVLRPGNGLRAKAVALSNHQTFENFILVLILFSSLTLGIDDPLVAPIPIMQALDVIMTIIFTLEMCVKIVAFGFVLHKGSYLRDGWNILDFLIVIISLFAVANIGPGKSLRALRTIRVLRPLRMVKRMKELKLVVDALLNSVSAIGNVMIICFLFFLIFAILGVNLFKGYLHACGGDGAYGGDECPFEQDGLCDFLIFPKPWSKVSADEAALWFTDETAAACTGLIAESSELVPTSKQICDCMDPSLWAPVLPRSFDNVGTTLFLLYELSSTEGWVDYMYATVDSQGIDMHPTRYIKDAEGNYTYENKDSTALIILFHVMFIVVGSFFVINLFVGVVIDNFNALKEGADGGKVFMTEEQQEWTNTKNFVMKLKGKRKIFPPKGGFGKTMWDIMTIEKPVSFDAFIMFCICANSLVMAMEYHGMSDGYRLALQMINYLFALIFTLEMIIKISALGFRTYIRDSWNKFDFLIVLGTNTGILLFYVAGIEIGSISSIVRMCRIGRIFRLVNSAKTLNHYFTTIIMSLPSLFNIGLLLFLLFFIYSVMAVQIFSKVRFNDDYSERANFRNFGNSFATLFRFSTGENWNGFMHSMLDDKGDNCFPDPPVPKNSEFCFKSDLDPCVVQPSDFTMTEAELELFGDETCCIEEYGCGDGTWAYIFFYSYTLLVTFVMLNLFLGVILEAFDDNETGNTLSQENLDNFLEDWSEFDHMGEGKMKVSQLLDFMQILDKPMGFGEEYVANKDELYNILEECHIMTIEVKDEEEPMVKITDVALRLAKKINAAHVKLEGEELDKVHLKPGFKI</sequence>
<dbReference type="Proteomes" id="UP001165060">
    <property type="component" value="Unassembled WGS sequence"/>
</dbReference>
<keyword evidence="10" id="KW-1185">Reference proteome</keyword>
<feature type="transmembrane region" description="Helical" evidence="7">
    <location>
        <begin position="631"/>
        <end position="654"/>
    </location>
</feature>
<feature type="transmembrane region" description="Helical" evidence="7">
    <location>
        <begin position="756"/>
        <end position="777"/>
    </location>
</feature>
<dbReference type="PANTHER" id="PTHR10037:SF62">
    <property type="entry name" value="SODIUM CHANNEL PROTEIN 60E"/>
    <property type="match status" value="1"/>
</dbReference>
<evidence type="ECO:0000256" key="6">
    <source>
        <dbReference type="SAM" id="MobiDB-lite"/>
    </source>
</evidence>
<keyword evidence="5" id="KW-0109">Calcium transport</keyword>
<keyword evidence="5" id="KW-0813">Transport</keyword>
<feature type="transmembrane region" description="Helical" evidence="7">
    <location>
        <begin position="1217"/>
        <end position="1242"/>
    </location>
</feature>
<feature type="compositionally biased region" description="Acidic residues" evidence="6">
    <location>
        <begin position="368"/>
        <end position="381"/>
    </location>
</feature>
<evidence type="ECO:0000256" key="5">
    <source>
        <dbReference type="RuleBase" id="RU003808"/>
    </source>
</evidence>
<feature type="transmembrane region" description="Helical" evidence="7">
    <location>
        <begin position="1169"/>
        <end position="1196"/>
    </location>
</feature>
<dbReference type="PRINTS" id="PR00167">
    <property type="entry name" value="CACHANNEL"/>
</dbReference>
<keyword evidence="4 7" id="KW-0472">Membrane</keyword>
<evidence type="ECO:0000313" key="9">
    <source>
        <dbReference type="EMBL" id="GMI35093.1"/>
    </source>
</evidence>
<feature type="region of interest" description="Disordered" evidence="6">
    <location>
        <begin position="368"/>
        <end position="396"/>
    </location>
</feature>
<feature type="transmembrane region" description="Helical" evidence="7">
    <location>
        <begin position="789"/>
        <end position="806"/>
    </location>
</feature>
<dbReference type="SUPFAM" id="SSF81324">
    <property type="entry name" value="Voltage-gated potassium channels"/>
    <property type="match status" value="4"/>
</dbReference>
<feature type="transmembrane region" description="Helical" evidence="7">
    <location>
        <begin position="1100"/>
        <end position="1118"/>
    </location>
</feature>
<dbReference type="InterPro" id="IPR027359">
    <property type="entry name" value="Volt_channel_dom_sf"/>
</dbReference>
<feature type="transmembrane region" description="Helical" evidence="7">
    <location>
        <begin position="1130"/>
        <end position="1149"/>
    </location>
</feature>
<feature type="non-terminal residue" evidence="9">
    <location>
        <position position="1501"/>
    </location>
</feature>
<feature type="transmembrane region" description="Helical" evidence="7">
    <location>
        <begin position="726"/>
        <end position="750"/>
    </location>
</feature>
<feature type="transmembrane region" description="Helical" evidence="7">
    <location>
        <begin position="1357"/>
        <end position="1379"/>
    </location>
</feature>
<feature type="domain" description="Ion transport" evidence="8">
    <location>
        <begin position="1102"/>
        <end position="1384"/>
    </location>
</feature>
<organism evidence="9 10">
    <name type="scientific">Tetraparma gracilis</name>
    <dbReference type="NCBI Taxonomy" id="2962635"/>
    <lineage>
        <taxon>Eukaryota</taxon>
        <taxon>Sar</taxon>
        <taxon>Stramenopiles</taxon>
        <taxon>Ochrophyta</taxon>
        <taxon>Bolidophyceae</taxon>
        <taxon>Parmales</taxon>
        <taxon>Triparmaceae</taxon>
        <taxon>Tetraparma</taxon>
    </lineage>
</organism>
<keyword evidence="2 7" id="KW-0812">Transmembrane</keyword>
<evidence type="ECO:0000313" key="10">
    <source>
        <dbReference type="Proteomes" id="UP001165060"/>
    </source>
</evidence>
<name>A0ABQ6MWP4_9STRA</name>
<feature type="transmembrane region" description="Helical" evidence="7">
    <location>
        <begin position="1014"/>
        <end position="1039"/>
    </location>
</feature>
<keyword evidence="5" id="KW-0106">Calcium</keyword>
<accession>A0ABQ6MWP4</accession>
<dbReference type="Gene3D" id="1.20.120.350">
    <property type="entry name" value="Voltage-gated potassium channels. Chain C"/>
    <property type="match status" value="4"/>
</dbReference>
<dbReference type="InterPro" id="IPR002077">
    <property type="entry name" value="VDCCAlpha1"/>
</dbReference>
<evidence type="ECO:0000256" key="4">
    <source>
        <dbReference type="ARBA" id="ARBA00023136"/>
    </source>
</evidence>
<reference evidence="9 10" key="1">
    <citation type="journal article" date="2023" name="Commun. Biol.">
        <title>Genome analysis of Parmales, the sister group of diatoms, reveals the evolutionary specialization of diatoms from phago-mixotrophs to photoautotrophs.</title>
        <authorList>
            <person name="Ban H."/>
            <person name="Sato S."/>
            <person name="Yoshikawa S."/>
            <person name="Yamada K."/>
            <person name="Nakamura Y."/>
            <person name="Ichinomiya M."/>
            <person name="Sato N."/>
            <person name="Blanc-Mathieu R."/>
            <person name="Endo H."/>
            <person name="Kuwata A."/>
            <person name="Ogata H."/>
        </authorList>
    </citation>
    <scope>NUCLEOTIDE SEQUENCE [LARGE SCALE GENOMIC DNA]</scope>
</reference>